<evidence type="ECO:0000256" key="1">
    <source>
        <dbReference type="SAM" id="MobiDB-lite"/>
    </source>
</evidence>
<dbReference type="AlphaFoldDB" id="A0AAD5QBV3"/>
<dbReference type="PANTHER" id="PTHR12203">
    <property type="entry name" value="KDEL LYS-ASP-GLU-LEU CONTAINING - RELATED"/>
    <property type="match status" value="1"/>
</dbReference>
<protein>
    <recommendedName>
        <fullName evidence="2">Glycosyl transferase CAP10 domain-containing protein</fullName>
    </recommendedName>
</protein>
<sequence>MDDRPTLRGIFAFEDEETSEWRRVVLSEGSGGLPKFATKSECEDFVRRHCWRGSNPEHPHLQHVISTLVDWRQIQDVLLSKMDEYDQRFPAEAPAELSAQNRFLHHDGTLLTAGVDARLNLPFHQRTNRESTMNTLKYLFHQTRCGVFVMIRRRHVVLFVPFANKDAENRWGDRLEFDSVDGSQQQYFRGALEDACMHRNIPDCEFFINKQAYPHLKESASEPFGFLFDRDDADSSQDLPLARHDYPSHAPVLSMLTSKRYADVPFPSAVDWETATGLLFPQSFQHSHCDQCPCGDAANCENMWECYCDVGENERKPHGIEPPRDLFSAANFRKHHVPWEEKQETAFFRGRAAGGGADAKSNQRLHLAQLSLEWQQDTSRTGRARNGGRGSVPLLDAALTDVPPHDVKLAGKPVQFMRPDDVAAKALVGREHFVPLAEQSRFKYVLYVDGTSASRRYSALLRLGSVILKVESTAVASDLWFSSLLRPFEDHVPIRADLSDLEEKIQWCRQHDAECQAIAARAAELYEQYLSKDALHDYVEMVCNRIAERFRPAPLWYHRPKGVDTLKKPMLYRPRSLCVTGANARHCRRCRELVKENEARERERRDSGGNRGDLASDTGRSSHYRSSYNNGDRGGGHDRGREWRSNESSYRPRNDRNDDRSGGGGSRFRDSRGDHHHERDPEPSSPKRQKANVVPQCRRCRRAKSACTCSYRR</sequence>
<reference evidence="3" key="1">
    <citation type="submission" date="2021-12" db="EMBL/GenBank/DDBJ databases">
        <title>Prjna785345.</title>
        <authorList>
            <person name="Rujirawat T."/>
            <person name="Krajaejun T."/>
        </authorList>
    </citation>
    <scope>NUCLEOTIDE SEQUENCE</scope>
    <source>
        <strain evidence="3">Pi057C3</strain>
    </source>
</reference>
<keyword evidence="4" id="KW-1185">Reference proteome</keyword>
<feature type="compositionally biased region" description="Basic and acidic residues" evidence="1">
    <location>
        <begin position="598"/>
        <end position="608"/>
    </location>
</feature>
<feature type="compositionally biased region" description="Polar residues" evidence="1">
    <location>
        <begin position="618"/>
        <end position="630"/>
    </location>
</feature>
<feature type="compositionally biased region" description="Basic and acidic residues" evidence="1">
    <location>
        <begin position="634"/>
        <end position="682"/>
    </location>
</feature>
<evidence type="ECO:0000313" key="4">
    <source>
        <dbReference type="Proteomes" id="UP001209570"/>
    </source>
</evidence>
<dbReference type="Proteomes" id="UP001209570">
    <property type="component" value="Unassembled WGS sequence"/>
</dbReference>
<dbReference type="InterPro" id="IPR006598">
    <property type="entry name" value="CAP10"/>
</dbReference>
<dbReference type="Pfam" id="PF05686">
    <property type="entry name" value="Glyco_transf_90"/>
    <property type="match status" value="1"/>
</dbReference>
<proteinExistence type="predicted"/>
<comment type="caution">
    <text evidence="3">The sequence shown here is derived from an EMBL/GenBank/DDBJ whole genome shotgun (WGS) entry which is preliminary data.</text>
</comment>
<evidence type="ECO:0000313" key="3">
    <source>
        <dbReference type="EMBL" id="KAJ0403403.1"/>
    </source>
</evidence>
<feature type="domain" description="Glycosyl transferase CAP10" evidence="2">
    <location>
        <begin position="200"/>
        <end position="551"/>
    </location>
</feature>
<name>A0AAD5QBV3_PYTIN</name>
<organism evidence="3 4">
    <name type="scientific">Pythium insidiosum</name>
    <name type="common">Pythiosis disease agent</name>
    <dbReference type="NCBI Taxonomy" id="114742"/>
    <lineage>
        <taxon>Eukaryota</taxon>
        <taxon>Sar</taxon>
        <taxon>Stramenopiles</taxon>
        <taxon>Oomycota</taxon>
        <taxon>Peronosporomycetes</taxon>
        <taxon>Pythiales</taxon>
        <taxon>Pythiaceae</taxon>
        <taxon>Pythium</taxon>
    </lineage>
</organism>
<accession>A0AAD5QBV3</accession>
<evidence type="ECO:0000259" key="2">
    <source>
        <dbReference type="SMART" id="SM00672"/>
    </source>
</evidence>
<feature type="region of interest" description="Disordered" evidence="1">
    <location>
        <begin position="598"/>
        <end position="697"/>
    </location>
</feature>
<dbReference type="InterPro" id="IPR051091">
    <property type="entry name" value="O-Glucosyltr/Glycosyltrsf_90"/>
</dbReference>
<gene>
    <name evidence="3" type="ORF">P43SY_003974</name>
</gene>
<dbReference type="PANTHER" id="PTHR12203:SF119">
    <property type="entry name" value="GLYCOSYL TRANSFERASE CAP10 DOMAIN-CONTAINING PROTEIN"/>
    <property type="match status" value="1"/>
</dbReference>
<dbReference type="EMBL" id="JAKCXM010000082">
    <property type="protein sequence ID" value="KAJ0403403.1"/>
    <property type="molecule type" value="Genomic_DNA"/>
</dbReference>
<dbReference type="SMART" id="SM00672">
    <property type="entry name" value="CAP10"/>
    <property type="match status" value="1"/>
</dbReference>